<keyword evidence="4" id="KW-1185">Reference proteome</keyword>
<feature type="domain" description="Transglutaminase-like" evidence="2">
    <location>
        <begin position="488"/>
        <end position="579"/>
    </location>
</feature>
<feature type="transmembrane region" description="Helical" evidence="1">
    <location>
        <begin position="139"/>
        <end position="156"/>
    </location>
</feature>
<evidence type="ECO:0000313" key="4">
    <source>
        <dbReference type="Proteomes" id="UP001649230"/>
    </source>
</evidence>
<proteinExistence type="predicted"/>
<dbReference type="Gene3D" id="3.10.620.30">
    <property type="match status" value="1"/>
</dbReference>
<feature type="transmembrane region" description="Helical" evidence="1">
    <location>
        <begin position="40"/>
        <end position="61"/>
    </location>
</feature>
<name>A0ABY3SP84_9BACL</name>
<dbReference type="Pfam" id="PF01841">
    <property type="entry name" value="Transglut_core"/>
    <property type="match status" value="1"/>
</dbReference>
<evidence type="ECO:0000259" key="2">
    <source>
        <dbReference type="SMART" id="SM00460"/>
    </source>
</evidence>
<reference evidence="3 4" key="1">
    <citation type="journal article" date="2024" name="Int. J. Syst. Evol. Microbiol.">
        <title>Paenibacillus hexagrammi sp. nov., a novel bacterium isolated from the gut content of Hexagrammos agrammus.</title>
        <authorList>
            <person name="Jung H.K."/>
            <person name="Kim D.G."/>
            <person name="Zin H."/>
            <person name="Park J."/>
            <person name="Jung H."/>
            <person name="Kim Y.O."/>
            <person name="Kong H.J."/>
            <person name="Kim J.W."/>
            <person name="Kim Y.S."/>
        </authorList>
    </citation>
    <scope>NUCLEOTIDE SEQUENCE [LARGE SCALE GENOMIC DNA]</scope>
    <source>
        <strain evidence="3 4">YPD9-1</strain>
    </source>
</reference>
<evidence type="ECO:0000256" key="1">
    <source>
        <dbReference type="SAM" id="Phobius"/>
    </source>
</evidence>
<keyword evidence="1" id="KW-0472">Membrane</keyword>
<dbReference type="InterPro" id="IPR002931">
    <property type="entry name" value="Transglutaminase-like"/>
</dbReference>
<dbReference type="PANTHER" id="PTHR42736:SF1">
    <property type="entry name" value="PROTEIN-GLUTAMINE GAMMA-GLUTAMYLTRANSFERASE"/>
    <property type="match status" value="1"/>
</dbReference>
<dbReference type="InterPro" id="IPR052901">
    <property type="entry name" value="Bact_TGase-like"/>
</dbReference>
<feature type="transmembrane region" description="Helical" evidence="1">
    <location>
        <begin position="618"/>
        <end position="639"/>
    </location>
</feature>
<feature type="transmembrane region" description="Helical" evidence="1">
    <location>
        <begin position="16"/>
        <end position="34"/>
    </location>
</feature>
<gene>
    <name evidence="3" type="ORF">L0M14_07715</name>
</gene>
<feature type="transmembrane region" description="Helical" evidence="1">
    <location>
        <begin position="162"/>
        <end position="181"/>
    </location>
</feature>
<dbReference type="InterPro" id="IPR038765">
    <property type="entry name" value="Papain-like_cys_pep_sf"/>
</dbReference>
<protein>
    <submittedName>
        <fullName evidence="3">Transglutaminase-like domain-containing protein</fullName>
    </submittedName>
</protein>
<dbReference type="EMBL" id="CP090978">
    <property type="protein sequence ID" value="UJF35016.1"/>
    <property type="molecule type" value="Genomic_DNA"/>
</dbReference>
<accession>A0ABY3SP84</accession>
<feature type="transmembrane region" description="Helical" evidence="1">
    <location>
        <begin position="68"/>
        <end position="88"/>
    </location>
</feature>
<feature type="transmembrane region" description="Helical" evidence="1">
    <location>
        <begin position="115"/>
        <end position="132"/>
    </location>
</feature>
<dbReference type="RefSeq" id="WP_235121589.1">
    <property type="nucleotide sequence ID" value="NZ_CP090978.1"/>
</dbReference>
<dbReference type="SMART" id="SM00460">
    <property type="entry name" value="TGc"/>
    <property type="match status" value="1"/>
</dbReference>
<feature type="transmembrane region" description="Helical" evidence="1">
    <location>
        <begin position="202"/>
        <end position="223"/>
    </location>
</feature>
<dbReference type="Proteomes" id="UP001649230">
    <property type="component" value="Chromosome"/>
</dbReference>
<sequence>MRERWLVRFLVKDWPLRLHTILLGVFLYQFVIWIHKEEVIWLNETVMLVSGTLLIAGLLRVCTGLNKWLSGAVQIVLILLIHGLYLHYHYIALRGRTAEALLSWITANLNPIEPYIWFSLSAWLIFLFALWFMRTKLRIFILIVISVLFFAIRDSFSVYVLWPQAAMVLFCGLSLMVLRHFMELKNRAPAIWETISEYPSTVGVPLVSIIALTVFIGAVTPSINPILRDPYTAWKMSRGESVPLLGKGVSVESPTSDTSSGYSRDDTALGGGFKYDYSPVMTVETSKRTYFRGETRALYTGTGWVKSEAEKKVPLNFVSVTELHQDPRFDVSLLQTKEVTQHVVMEKEEQFPVLFGGYPIQKITEVNKGENPFQLLLWSPRQAELRFVGEKNYPKEYQIVTQEAVIDEEGLRKVNEDYKSKPEWSEYLQLPDELPERVKQLAVDITKSGANSYDKAKLIEKYLSETFPYTNTPDESKAQSKDFTDRFLFEIKQGYCDYYSTAMAVMARSIGLPSRWVKGYSSGSSPIPDDILQYGAGSRYFEEVDVDGAGTYTVRNSDAHSWVEIYFAGYGWISFEPTSGFRLPNVYPDNEPDPVDVAAFAADAEEVDADAANTHIHWLWITAIVFGAAILGAAVFVVIRRGFTLPRYVRRTKREAVDFNQKIILEFEKLQRYSRRKGFARLEHQTLRETVSAWSEISKWIKNDLSTLQLQFERAKYSTERMEESDYLLVQQSIARIKEHMK</sequence>
<dbReference type="SUPFAM" id="SSF54001">
    <property type="entry name" value="Cysteine proteinases"/>
    <property type="match status" value="1"/>
</dbReference>
<keyword evidence="1" id="KW-0812">Transmembrane</keyword>
<organism evidence="3 4">
    <name type="scientific">Paenibacillus hexagrammi</name>
    <dbReference type="NCBI Taxonomy" id="2908839"/>
    <lineage>
        <taxon>Bacteria</taxon>
        <taxon>Bacillati</taxon>
        <taxon>Bacillota</taxon>
        <taxon>Bacilli</taxon>
        <taxon>Bacillales</taxon>
        <taxon>Paenibacillaceae</taxon>
        <taxon>Paenibacillus</taxon>
    </lineage>
</organism>
<keyword evidence="1" id="KW-1133">Transmembrane helix</keyword>
<dbReference type="PANTHER" id="PTHR42736">
    <property type="entry name" value="PROTEIN-GLUTAMINE GAMMA-GLUTAMYLTRANSFERASE"/>
    <property type="match status" value="1"/>
</dbReference>
<evidence type="ECO:0000313" key="3">
    <source>
        <dbReference type="EMBL" id="UJF35016.1"/>
    </source>
</evidence>